<dbReference type="SUPFAM" id="SSF48726">
    <property type="entry name" value="Immunoglobulin"/>
    <property type="match status" value="2"/>
</dbReference>
<dbReference type="Gene3D" id="2.60.40.10">
    <property type="entry name" value="Immunoglobulins"/>
    <property type="match status" value="2"/>
</dbReference>
<dbReference type="Pfam" id="PF07679">
    <property type="entry name" value="I-set"/>
    <property type="match status" value="1"/>
</dbReference>
<evidence type="ECO:0000313" key="6">
    <source>
        <dbReference type="EMBL" id="RUS72784.1"/>
    </source>
</evidence>
<dbReference type="InterPro" id="IPR013783">
    <property type="entry name" value="Ig-like_fold"/>
</dbReference>
<dbReference type="InterPro" id="IPR013098">
    <property type="entry name" value="Ig_I-set"/>
</dbReference>
<sequence>MKNLIFTILLVLVTFTADVLAQSPEIVDQIWPEVQPIGRTARINCTVAKLKENSVEWYHVDSRQTISVLDSILVENPMIGSLKKYDVMVRNENDRVTFMLVIRRLRQQDSGTYKCIVRIQNGDQSSWPTKLGSLTVQALIPSYFCCRCEATPKEPLITVMLLFCVRALKFDYPHVFVVWFRRSPVTLVFSLLPLPVNFYNRYLICCCCVAGHPQPTVTWERKVDNGRFLINDDDKFDINKQTTDNQNLKAMEQWYSLKVKNVQANDFTSYYCRAGNKYGNHSSRIDLFETTECQGSNCPSLPPSAASHITASITFLLVIVMFSNRLFNN</sequence>
<comment type="caution">
    <text evidence="6">The sequence shown here is derived from an EMBL/GenBank/DDBJ whole genome shotgun (WGS) entry which is preliminary data.</text>
</comment>
<dbReference type="GO" id="GO:0043025">
    <property type="term" value="C:neuronal cell body"/>
    <property type="evidence" value="ECO:0007669"/>
    <property type="project" value="TreeGrafter"/>
</dbReference>
<dbReference type="InterPro" id="IPR050958">
    <property type="entry name" value="Cell_Adh-Cytoskel_Orgn"/>
</dbReference>
<dbReference type="PANTHER" id="PTHR45080">
    <property type="entry name" value="CONTACTIN 5"/>
    <property type="match status" value="1"/>
</dbReference>
<name>A0A3S1H5R8_ELYCH</name>
<evidence type="ECO:0000256" key="2">
    <source>
        <dbReference type="ARBA" id="ARBA00023157"/>
    </source>
</evidence>
<dbReference type="SMART" id="SM00409">
    <property type="entry name" value="IG"/>
    <property type="match status" value="2"/>
</dbReference>
<dbReference type="EMBL" id="RQTK01001018">
    <property type="protein sequence ID" value="RUS72784.1"/>
    <property type="molecule type" value="Genomic_DNA"/>
</dbReference>
<feature type="chain" id="PRO_5018786674" description="Ig-like domain-containing protein" evidence="4">
    <location>
        <begin position="22"/>
        <end position="329"/>
    </location>
</feature>
<evidence type="ECO:0000259" key="5">
    <source>
        <dbReference type="PROSITE" id="PS50835"/>
    </source>
</evidence>
<dbReference type="PROSITE" id="PS50835">
    <property type="entry name" value="IG_LIKE"/>
    <property type="match status" value="2"/>
</dbReference>
<dbReference type="OrthoDB" id="9972932at2759"/>
<organism evidence="6 7">
    <name type="scientific">Elysia chlorotica</name>
    <name type="common">Eastern emerald elysia</name>
    <name type="synonym">Sea slug</name>
    <dbReference type="NCBI Taxonomy" id="188477"/>
    <lineage>
        <taxon>Eukaryota</taxon>
        <taxon>Metazoa</taxon>
        <taxon>Spiralia</taxon>
        <taxon>Lophotrochozoa</taxon>
        <taxon>Mollusca</taxon>
        <taxon>Gastropoda</taxon>
        <taxon>Heterobranchia</taxon>
        <taxon>Euthyneura</taxon>
        <taxon>Panpulmonata</taxon>
        <taxon>Sacoglossa</taxon>
        <taxon>Placobranchoidea</taxon>
        <taxon>Plakobranchidae</taxon>
        <taxon>Elysia</taxon>
    </lineage>
</organism>
<feature type="transmembrane region" description="Helical" evidence="3">
    <location>
        <begin position="305"/>
        <end position="327"/>
    </location>
</feature>
<evidence type="ECO:0000256" key="1">
    <source>
        <dbReference type="ARBA" id="ARBA00022729"/>
    </source>
</evidence>
<dbReference type="GO" id="GO:0005886">
    <property type="term" value="C:plasma membrane"/>
    <property type="evidence" value="ECO:0007669"/>
    <property type="project" value="TreeGrafter"/>
</dbReference>
<feature type="domain" description="Ig-like" evidence="5">
    <location>
        <begin position="24"/>
        <end position="135"/>
    </location>
</feature>
<dbReference type="InterPro" id="IPR003599">
    <property type="entry name" value="Ig_sub"/>
</dbReference>
<dbReference type="Pfam" id="PF00047">
    <property type="entry name" value="ig"/>
    <property type="match status" value="1"/>
</dbReference>
<dbReference type="InterPro" id="IPR036179">
    <property type="entry name" value="Ig-like_dom_sf"/>
</dbReference>
<dbReference type="GO" id="GO:0030424">
    <property type="term" value="C:axon"/>
    <property type="evidence" value="ECO:0007669"/>
    <property type="project" value="TreeGrafter"/>
</dbReference>
<feature type="domain" description="Ig-like" evidence="5">
    <location>
        <begin position="207"/>
        <end position="288"/>
    </location>
</feature>
<reference evidence="6 7" key="1">
    <citation type="submission" date="2019-01" db="EMBL/GenBank/DDBJ databases">
        <title>A draft genome assembly of the solar-powered sea slug Elysia chlorotica.</title>
        <authorList>
            <person name="Cai H."/>
            <person name="Li Q."/>
            <person name="Fang X."/>
            <person name="Li J."/>
            <person name="Curtis N.E."/>
            <person name="Altenburger A."/>
            <person name="Shibata T."/>
            <person name="Feng M."/>
            <person name="Maeda T."/>
            <person name="Schwartz J.A."/>
            <person name="Shigenobu S."/>
            <person name="Lundholm N."/>
            <person name="Nishiyama T."/>
            <person name="Yang H."/>
            <person name="Hasebe M."/>
            <person name="Li S."/>
            <person name="Pierce S.K."/>
            <person name="Wang J."/>
        </authorList>
    </citation>
    <scope>NUCLEOTIDE SEQUENCE [LARGE SCALE GENOMIC DNA]</scope>
    <source>
        <strain evidence="6">EC2010</strain>
        <tissue evidence="6">Whole organism of an adult</tissue>
    </source>
</reference>
<evidence type="ECO:0000256" key="4">
    <source>
        <dbReference type="SAM" id="SignalP"/>
    </source>
</evidence>
<dbReference type="Proteomes" id="UP000271974">
    <property type="component" value="Unassembled WGS sequence"/>
</dbReference>
<keyword evidence="7" id="KW-1185">Reference proteome</keyword>
<evidence type="ECO:0000313" key="7">
    <source>
        <dbReference type="Proteomes" id="UP000271974"/>
    </source>
</evidence>
<keyword evidence="3" id="KW-1133">Transmembrane helix</keyword>
<dbReference type="GO" id="GO:0007156">
    <property type="term" value="P:homophilic cell adhesion via plasma membrane adhesion molecules"/>
    <property type="evidence" value="ECO:0007669"/>
    <property type="project" value="TreeGrafter"/>
</dbReference>
<keyword evidence="3" id="KW-0472">Membrane</keyword>
<dbReference type="GO" id="GO:0050808">
    <property type="term" value="P:synapse organization"/>
    <property type="evidence" value="ECO:0007669"/>
    <property type="project" value="TreeGrafter"/>
</dbReference>
<gene>
    <name evidence="6" type="ORF">EGW08_019444</name>
</gene>
<dbReference type="InterPro" id="IPR013151">
    <property type="entry name" value="Immunoglobulin_dom"/>
</dbReference>
<dbReference type="STRING" id="188477.A0A3S1H5R8"/>
<dbReference type="InterPro" id="IPR007110">
    <property type="entry name" value="Ig-like_dom"/>
</dbReference>
<accession>A0A3S1H5R8</accession>
<dbReference type="GO" id="GO:0008046">
    <property type="term" value="F:axon guidance receptor activity"/>
    <property type="evidence" value="ECO:0007669"/>
    <property type="project" value="TreeGrafter"/>
</dbReference>
<dbReference type="AlphaFoldDB" id="A0A3S1H5R8"/>
<keyword evidence="3" id="KW-0812">Transmembrane</keyword>
<dbReference type="PANTHER" id="PTHR45080:SF8">
    <property type="entry name" value="IG-LIKE DOMAIN-CONTAINING PROTEIN"/>
    <property type="match status" value="1"/>
</dbReference>
<proteinExistence type="predicted"/>
<keyword evidence="2" id="KW-1015">Disulfide bond</keyword>
<evidence type="ECO:0000256" key="3">
    <source>
        <dbReference type="SAM" id="Phobius"/>
    </source>
</evidence>
<feature type="signal peptide" evidence="4">
    <location>
        <begin position="1"/>
        <end position="21"/>
    </location>
</feature>
<protein>
    <recommendedName>
        <fullName evidence="5">Ig-like domain-containing protein</fullName>
    </recommendedName>
</protein>
<keyword evidence="1 4" id="KW-0732">Signal</keyword>